<dbReference type="Proteomes" id="UP000574390">
    <property type="component" value="Unassembled WGS sequence"/>
</dbReference>
<dbReference type="AlphaFoldDB" id="A0A7J6NWI9"/>
<comment type="caution">
    <text evidence="1">The sequence shown here is derived from an EMBL/GenBank/DDBJ whole genome shotgun (WGS) entry which is preliminary data.</text>
</comment>
<evidence type="ECO:0000313" key="1">
    <source>
        <dbReference type="EMBL" id="KAF4688243.1"/>
    </source>
</evidence>
<name>A0A7J6NWI9_PEROL</name>
<sequence length="167" mass="19134">PVCIAPMTPHVYPVDGHVGRVILPSELPHLMGQSLESYEGLRKGLEDRYANTAAGEMPIPMHKIDNRAELLDRLPPYLAVQFTRDDQHRLNSIVSDKLEAAVNQLPDNRMRVDRLQCIDEDGVSGRDFPMCTAHRIGHHLPVIRVYRVDWDNRMVSDWTEYGGWLRL</sequence>
<evidence type="ECO:0000313" key="2">
    <source>
        <dbReference type="Proteomes" id="UP000574390"/>
    </source>
</evidence>
<protein>
    <submittedName>
        <fullName evidence="1">Uncharacterized protein</fullName>
    </submittedName>
</protein>
<organism evidence="1 2">
    <name type="scientific">Perkinsus olseni</name>
    <name type="common">Perkinsus atlanticus</name>
    <dbReference type="NCBI Taxonomy" id="32597"/>
    <lineage>
        <taxon>Eukaryota</taxon>
        <taxon>Sar</taxon>
        <taxon>Alveolata</taxon>
        <taxon>Perkinsozoa</taxon>
        <taxon>Perkinsea</taxon>
        <taxon>Perkinsida</taxon>
        <taxon>Perkinsidae</taxon>
        <taxon>Perkinsus</taxon>
    </lineage>
</organism>
<gene>
    <name evidence="1" type="ORF">FOZ62_014442</name>
</gene>
<reference evidence="1 2" key="1">
    <citation type="submission" date="2020-04" db="EMBL/GenBank/DDBJ databases">
        <title>Perkinsus olseni comparative genomics.</title>
        <authorList>
            <person name="Bogema D.R."/>
        </authorList>
    </citation>
    <scope>NUCLEOTIDE SEQUENCE [LARGE SCALE GENOMIC DNA]</scope>
    <source>
        <strain evidence="1">ATCC PRA-205</strain>
    </source>
</reference>
<accession>A0A7J6NWI9</accession>
<feature type="non-terminal residue" evidence="1">
    <location>
        <position position="1"/>
    </location>
</feature>
<dbReference type="EMBL" id="JABANM010036675">
    <property type="protein sequence ID" value="KAF4688243.1"/>
    <property type="molecule type" value="Genomic_DNA"/>
</dbReference>
<proteinExistence type="predicted"/>